<comment type="caution">
    <text evidence="2">The sequence shown here is derived from an EMBL/GenBank/DDBJ whole genome shotgun (WGS) entry which is preliminary data.</text>
</comment>
<evidence type="ECO:0000313" key="2">
    <source>
        <dbReference type="EMBL" id="EJK65753.1"/>
    </source>
</evidence>
<feature type="region of interest" description="Disordered" evidence="1">
    <location>
        <begin position="1"/>
        <end position="29"/>
    </location>
</feature>
<dbReference type="Proteomes" id="UP000266841">
    <property type="component" value="Unassembled WGS sequence"/>
</dbReference>
<organism evidence="2 3">
    <name type="scientific">Thalassiosira oceanica</name>
    <name type="common">Marine diatom</name>
    <dbReference type="NCBI Taxonomy" id="159749"/>
    <lineage>
        <taxon>Eukaryota</taxon>
        <taxon>Sar</taxon>
        <taxon>Stramenopiles</taxon>
        <taxon>Ochrophyta</taxon>
        <taxon>Bacillariophyta</taxon>
        <taxon>Coscinodiscophyceae</taxon>
        <taxon>Thalassiosirophycidae</taxon>
        <taxon>Thalassiosirales</taxon>
        <taxon>Thalassiosiraceae</taxon>
        <taxon>Thalassiosira</taxon>
    </lineage>
</organism>
<feature type="compositionally biased region" description="Basic and acidic residues" evidence="1">
    <location>
        <begin position="17"/>
        <end position="28"/>
    </location>
</feature>
<reference evidence="2 3" key="1">
    <citation type="journal article" date="2012" name="Genome Biol.">
        <title>Genome and low-iron response of an oceanic diatom adapted to chronic iron limitation.</title>
        <authorList>
            <person name="Lommer M."/>
            <person name="Specht M."/>
            <person name="Roy A.S."/>
            <person name="Kraemer L."/>
            <person name="Andreson R."/>
            <person name="Gutowska M.A."/>
            <person name="Wolf J."/>
            <person name="Bergner S.V."/>
            <person name="Schilhabel M.B."/>
            <person name="Klostermeier U.C."/>
            <person name="Beiko R.G."/>
            <person name="Rosenstiel P."/>
            <person name="Hippler M."/>
            <person name="Laroche J."/>
        </authorList>
    </citation>
    <scope>NUCLEOTIDE SEQUENCE [LARGE SCALE GENOMIC DNA]</scope>
    <source>
        <strain evidence="2 3">CCMP1005</strain>
    </source>
</reference>
<feature type="region of interest" description="Disordered" evidence="1">
    <location>
        <begin position="66"/>
        <end position="89"/>
    </location>
</feature>
<gene>
    <name evidence="2" type="ORF">THAOC_13361</name>
</gene>
<protein>
    <submittedName>
        <fullName evidence="2">Uncharacterized protein</fullName>
    </submittedName>
</protein>
<feature type="region of interest" description="Disordered" evidence="1">
    <location>
        <begin position="304"/>
        <end position="347"/>
    </location>
</feature>
<feature type="region of interest" description="Disordered" evidence="1">
    <location>
        <begin position="510"/>
        <end position="552"/>
    </location>
</feature>
<dbReference type="AlphaFoldDB" id="K0SHY4"/>
<sequence>MKHDSFFKQSGGQGSEQGRKEDADDAQTRKVVAVTRCQKGAVLSLSGLGTTSEANDRVRAATTHAILSADKGAQPTSEPRREAGGEGLKEDIRVRDNLDAHDSQLLLVHQGFMSLLTSDAEQAMRNRGTQWEAMEKATGMDRIFAFIKLYKEVANPTDTSSGVSSLQAMKLLKLAVSTSTSQEKLKLKSGAQLGEEVKQRMEAASNAGAYVVIAQKEEAYMAKKKLTWDNPTSQEQAAGYARMTNDQRIAMREKLQSEVGGLIFMTSLSPFGKSGHFCDAVNNNAIMSGKDPLAERTITDLVGMLSRHTGDKPRPSDKGDGGAEKEATNKRLALTTTGEEKDTKGGTGKTFCVDNEDVCRLVPDNERRLWFDAKGKPFRCTNKACKDAKKDLGHGIKLCPNKENKEEDATTDGGLALTTVGLSNQAIKQVLFGGAAVGGGTTTGIGLTTAGARGNPSPDSGVARNFGGGKAGVGHTGRKAGVGPVSAVSATTVAPPAGPQECVGKEYETGLGQASKPLKSPFAPVGVQSSQRSQTKGNDRINSQRSHNLIEV</sequence>
<accession>K0SHY4</accession>
<keyword evidence="3" id="KW-1185">Reference proteome</keyword>
<feature type="compositionally biased region" description="Polar residues" evidence="1">
    <location>
        <begin position="527"/>
        <end position="552"/>
    </location>
</feature>
<name>K0SHY4_THAOC</name>
<feature type="compositionally biased region" description="Basic and acidic residues" evidence="1">
    <location>
        <begin position="78"/>
        <end position="89"/>
    </location>
</feature>
<feature type="compositionally biased region" description="Basic and acidic residues" evidence="1">
    <location>
        <begin position="308"/>
        <end position="329"/>
    </location>
</feature>
<evidence type="ECO:0000313" key="3">
    <source>
        <dbReference type="Proteomes" id="UP000266841"/>
    </source>
</evidence>
<dbReference type="EMBL" id="AGNL01015510">
    <property type="protein sequence ID" value="EJK65753.1"/>
    <property type="molecule type" value="Genomic_DNA"/>
</dbReference>
<proteinExistence type="predicted"/>
<evidence type="ECO:0000256" key="1">
    <source>
        <dbReference type="SAM" id="MobiDB-lite"/>
    </source>
</evidence>